<keyword evidence="8" id="KW-0234">DNA repair</keyword>
<feature type="domain" description="Bacterial DNA polymerase III alpha subunit NTPase" evidence="11">
    <location>
        <begin position="287"/>
        <end position="548"/>
    </location>
</feature>
<reference evidence="14 15" key="1">
    <citation type="submission" date="2018-01" db="EMBL/GenBank/DDBJ databases">
        <title>Deinococcus koreensis sp. nov., a radiation-resistant bacterium isolated from river water.</title>
        <authorList>
            <person name="Choi A."/>
        </authorList>
    </citation>
    <scope>NUCLEOTIDE SEQUENCE [LARGE SCALE GENOMIC DNA]</scope>
    <source>
        <strain evidence="14 15">SJW1-2</strain>
    </source>
</reference>
<feature type="domain" description="DNA polymerase helix-hairpin-helix motif" evidence="12">
    <location>
        <begin position="790"/>
        <end position="875"/>
    </location>
</feature>
<dbReference type="Gene3D" id="1.10.150.870">
    <property type="match status" value="1"/>
</dbReference>
<evidence type="ECO:0000256" key="1">
    <source>
        <dbReference type="ARBA" id="ARBA00012417"/>
    </source>
</evidence>
<evidence type="ECO:0000256" key="3">
    <source>
        <dbReference type="ARBA" id="ARBA00022679"/>
    </source>
</evidence>
<dbReference type="InterPro" id="IPR011708">
    <property type="entry name" value="DNA_pol3_alpha_NTPase_dom"/>
</dbReference>
<evidence type="ECO:0000256" key="2">
    <source>
        <dbReference type="ARBA" id="ARBA00022490"/>
    </source>
</evidence>
<comment type="caution">
    <text evidence="14">The sequence shown here is derived from an EMBL/GenBank/DDBJ whole genome shotgun (WGS) entry which is preliminary data.</text>
</comment>
<evidence type="ECO:0000259" key="10">
    <source>
        <dbReference type="Pfam" id="PF02811"/>
    </source>
</evidence>
<dbReference type="Gene3D" id="3.20.20.140">
    <property type="entry name" value="Metal-dependent hydrolases"/>
    <property type="match status" value="1"/>
</dbReference>
<dbReference type="PANTHER" id="PTHR32294">
    <property type="entry name" value="DNA POLYMERASE III SUBUNIT ALPHA"/>
    <property type="match status" value="1"/>
</dbReference>
<gene>
    <name evidence="14" type="ORF">CVO96_07495</name>
</gene>
<evidence type="ECO:0000256" key="9">
    <source>
        <dbReference type="ARBA" id="ARBA00049244"/>
    </source>
</evidence>
<dbReference type="AlphaFoldDB" id="A0A2K3UXJ3"/>
<dbReference type="InterPro" id="IPR029460">
    <property type="entry name" value="DNAPol_HHH"/>
</dbReference>
<dbReference type="GO" id="GO:0003887">
    <property type="term" value="F:DNA-directed DNA polymerase activity"/>
    <property type="evidence" value="ECO:0007669"/>
    <property type="project" value="UniProtKB-KW"/>
</dbReference>
<keyword evidence="15" id="KW-1185">Reference proteome</keyword>
<feature type="domain" description="DNA polymerase III alpha subunit finger" evidence="13">
    <location>
        <begin position="551"/>
        <end position="713"/>
    </location>
</feature>
<evidence type="ECO:0000259" key="11">
    <source>
        <dbReference type="Pfam" id="PF07733"/>
    </source>
</evidence>
<evidence type="ECO:0000259" key="12">
    <source>
        <dbReference type="Pfam" id="PF14579"/>
    </source>
</evidence>
<dbReference type="Proteomes" id="UP000236379">
    <property type="component" value="Unassembled WGS sequence"/>
</dbReference>
<dbReference type="EMBL" id="PPPD01000001">
    <property type="protein sequence ID" value="PNY81248.1"/>
    <property type="molecule type" value="Genomic_DNA"/>
</dbReference>
<keyword evidence="5" id="KW-0235">DNA replication</keyword>
<dbReference type="InterPro" id="IPR004805">
    <property type="entry name" value="DnaE2/DnaE/PolC"/>
</dbReference>
<dbReference type="RefSeq" id="WP_103311691.1">
    <property type="nucleotide sequence ID" value="NZ_PPPD01000001.1"/>
</dbReference>
<keyword evidence="4" id="KW-0548">Nucleotidyltransferase</keyword>
<evidence type="ECO:0000256" key="5">
    <source>
        <dbReference type="ARBA" id="ARBA00022705"/>
    </source>
</evidence>
<keyword evidence="7" id="KW-0239">DNA-directed DNA polymerase</keyword>
<dbReference type="Pfam" id="PF02811">
    <property type="entry name" value="PHP"/>
    <property type="match status" value="1"/>
</dbReference>
<feature type="domain" description="PHP" evidence="10">
    <location>
        <begin position="14"/>
        <end position="164"/>
    </location>
</feature>
<accession>A0A2K3UXJ3</accession>
<dbReference type="Pfam" id="PF07733">
    <property type="entry name" value="DNA_pol3_alpha"/>
    <property type="match status" value="1"/>
</dbReference>
<evidence type="ECO:0000256" key="7">
    <source>
        <dbReference type="ARBA" id="ARBA00022932"/>
    </source>
</evidence>
<comment type="catalytic activity">
    <reaction evidence="9">
        <text>DNA(n) + a 2'-deoxyribonucleoside 5'-triphosphate = DNA(n+1) + diphosphate</text>
        <dbReference type="Rhea" id="RHEA:22508"/>
        <dbReference type="Rhea" id="RHEA-COMP:17339"/>
        <dbReference type="Rhea" id="RHEA-COMP:17340"/>
        <dbReference type="ChEBI" id="CHEBI:33019"/>
        <dbReference type="ChEBI" id="CHEBI:61560"/>
        <dbReference type="ChEBI" id="CHEBI:173112"/>
        <dbReference type="EC" id="2.7.7.7"/>
    </reaction>
</comment>
<name>A0A2K3UXJ3_9DEIO</name>
<sequence>MSDPRPRLNTLLDVRSYFTPGGGVCSPTTLMREAARRGFSGLGLSDDTGTAGSVELWRAARAQSRRPVIGTALRVSFPAGTFPLRLLAGSREGFAGINELLTLALAREGRAVTLAELLAHAPDVFLLTGGRDSFPAQLLAQRRMGEVLGLLDTLRGAFPGRLFVQLFHGGYPGDGRRARALWLLAREARLPSVAAPLVQLARPAQFPLLDALCCARLGIDLNTPHPERPRNDSAALRTPLAWGRLLPFPDALANADRLAAECRLELLEGGFSVPPPHLPPGVEAHAHLRERCLRELPRLYPTPQGQHTARERLEHELAVVEQHGLAGFFLVAAEVTDYCRGEGILAAGRGSAAASVLCYLLGVTNADPLQHDLLFERFLHTGQTLMPDVDIDIASHRRREVLSWVEERFRGGGSGEAMVANRITYRLPGAVQDLGRALGLPPEWRDRLTRSLGRDFRHLPPHEAHKAAPAFDEVLGEAPVRATLLELLHLIEPGFVRHLAPHSGGVVLSARPLTRYSPLTTSSGGIRMLLLDKDDAEDAGLIKLDLLGLRTLSALERAREEVVRLGGPYLDFGALPDEPRVWRRIAQGDTLGIFQIESPGQTRLSTQLRARNRLELAHQIALFRPGPIQSNTVHPYIRRARGQEAVPPLMEPLDSLLRATHGVILFQEQILRIAHHFAGLSWLEAERLRKALGKTRPGTPERDQLRRAFVLGAAQTVGAFPFESEEVFEWCAAFQGFGFAESHAHAFAFHTYASAWVREHWPAPYLAGLLGEAPGMWPAATLAQEAGRWGVRLRPLCINASHLRPRAEDARHVRVALGGVTGLSEDEARRIVLARHLDGPYRDLADLHARVELPRGALDALAQAGAFDTLHARREAIYRAGVLANALPAGQRPLLQPVGEPPTFPPLSDTERLEWDHRRKGYSEGGLHPMTLLRGALNDLGCTPLARVRAGRTLTAGLIISRQRPPTARGYAFFVIEDGPCRAQVVIHPELWEAHRQLLRDARALIVTGDAVRGGLHLTLRAEALAEVETPYRERGYEYA</sequence>
<evidence type="ECO:0000256" key="8">
    <source>
        <dbReference type="ARBA" id="ARBA00023204"/>
    </source>
</evidence>
<evidence type="ECO:0000256" key="6">
    <source>
        <dbReference type="ARBA" id="ARBA00022763"/>
    </source>
</evidence>
<organism evidence="14 15">
    <name type="scientific">Deinococcus koreensis</name>
    <dbReference type="NCBI Taxonomy" id="2054903"/>
    <lineage>
        <taxon>Bacteria</taxon>
        <taxon>Thermotogati</taxon>
        <taxon>Deinococcota</taxon>
        <taxon>Deinococci</taxon>
        <taxon>Deinococcales</taxon>
        <taxon>Deinococcaceae</taxon>
        <taxon>Deinococcus</taxon>
    </lineage>
</organism>
<keyword evidence="6" id="KW-0227">DNA damage</keyword>
<evidence type="ECO:0000313" key="14">
    <source>
        <dbReference type="EMBL" id="PNY81248.1"/>
    </source>
</evidence>
<dbReference type="OrthoDB" id="9803237at2"/>
<keyword evidence="3" id="KW-0808">Transferase</keyword>
<dbReference type="PANTHER" id="PTHR32294:SF4">
    <property type="entry name" value="ERROR-PRONE DNA POLYMERASE"/>
    <property type="match status" value="1"/>
</dbReference>
<dbReference type="NCBIfam" id="TIGR00594">
    <property type="entry name" value="polc"/>
    <property type="match status" value="1"/>
</dbReference>
<evidence type="ECO:0000256" key="4">
    <source>
        <dbReference type="ARBA" id="ARBA00022695"/>
    </source>
</evidence>
<keyword evidence="2" id="KW-0963">Cytoplasm</keyword>
<dbReference type="GO" id="GO:0006281">
    <property type="term" value="P:DNA repair"/>
    <property type="evidence" value="ECO:0007669"/>
    <property type="project" value="UniProtKB-KW"/>
</dbReference>
<dbReference type="InterPro" id="IPR004013">
    <property type="entry name" value="PHP_dom"/>
</dbReference>
<dbReference type="Pfam" id="PF14579">
    <property type="entry name" value="HHH_6"/>
    <property type="match status" value="1"/>
</dbReference>
<protein>
    <recommendedName>
        <fullName evidence="1">DNA-directed DNA polymerase</fullName>
        <ecNumber evidence="1">2.7.7.7</ecNumber>
    </recommendedName>
</protein>
<dbReference type="CDD" id="cd04485">
    <property type="entry name" value="DnaE_OBF"/>
    <property type="match status" value="1"/>
</dbReference>
<dbReference type="InterPro" id="IPR040982">
    <property type="entry name" value="DNA_pol3_finger"/>
</dbReference>
<evidence type="ECO:0000313" key="15">
    <source>
        <dbReference type="Proteomes" id="UP000236379"/>
    </source>
</evidence>
<dbReference type="Pfam" id="PF17657">
    <property type="entry name" value="DNA_pol3_finger"/>
    <property type="match status" value="1"/>
</dbReference>
<dbReference type="GO" id="GO:0006260">
    <property type="term" value="P:DNA replication"/>
    <property type="evidence" value="ECO:0007669"/>
    <property type="project" value="UniProtKB-KW"/>
</dbReference>
<evidence type="ECO:0000259" key="13">
    <source>
        <dbReference type="Pfam" id="PF17657"/>
    </source>
</evidence>
<dbReference type="EC" id="2.7.7.7" evidence="1"/>
<dbReference type="GO" id="GO:0008408">
    <property type="term" value="F:3'-5' exonuclease activity"/>
    <property type="evidence" value="ECO:0007669"/>
    <property type="project" value="InterPro"/>
</dbReference>
<proteinExistence type="predicted"/>